<name>A0ACB1AQS5_MELEN</name>
<organism evidence="1 2">
    <name type="scientific">Meloidogyne enterolobii</name>
    <name type="common">Root-knot nematode worm</name>
    <name type="synonym">Meloidogyne mayaguensis</name>
    <dbReference type="NCBI Taxonomy" id="390850"/>
    <lineage>
        <taxon>Eukaryota</taxon>
        <taxon>Metazoa</taxon>
        <taxon>Ecdysozoa</taxon>
        <taxon>Nematoda</taxon>
        <taxon>Chromadorea</taxon>
        <taxon>Rhabditida</taxon>
        <taxon>Tylenchina</taxon>
        <taxon>Tylenchomorpha</taxon>
        <taxon>Tylenchoidea</taxon>
        <taxon>Meloidogynidae</taxon>
        <taxon>Meloidogyninae</taxon>
        <taxon>Meloidogyne</taxon>
    </lineage>
</organism>
<dbReference type="Proteomes" id="UP001497535">
    <property type="component" value="Unassembled WGS sequence"/>
</dbReference>
<evidence type="ECO:0000313" key="2">
    <source>
        <dbReference type="Proteomes" id="UP001497535"/>
    </source>
</evidence>
<dbReference type="EMBL" id="CAVMJV010000108">
    <property type="protein sequence ID" value="CAK5100547.1"/>
    <property type="molecule type" value="Genomic_DNA"/>
</dbReference>
<protein>
    <submittedName>
        <fullName evidence="1">Uncharacterized protein</fullName>
    </submittedName>
</protein>
<reference evidence="1" key="1">
    <citation type="submission" date="2023-11" db="EMBL/GenBank/DDBJ databases">
        <authorList>
            <person name="Poullet M."/>
        </authorList>
    </citation>
    <scope>NUCLEOTIDE SEQUENCE</scope>
    <source>
        <strain evidence="1">E1834</strain>
    </source>
</reference>
<gene>
    <name evidence="1" type="ORF">MENTE1834_LOCUS42086</name>
</gene>
<evidence type="ECO:0000313" key="1">
    <source>
        <dbReference type="EMBL" id="CAK5100547.1"/>
    </source>
</evidence>
<comment type="caution">
    <text evidence="1">The sequence shown here is derived from an EMBL/GenBank/DDBJ whole genome shotgun (WGS) entry which is preliminary data.</text>
</comment>
<accession>A0ACB1AQS5</accession>
<sequence length="54" mass="6288">MSPLEEVLIKKIYTLLTIEMPCVTNTQTRLFSLVNNLKLFLAKNPILRHFKNQA</sequence>
<keyword evidence="2" id="KW-1185">Reference proteome</keyword>
<proteinExistence type="predicted"/>